<dbReference type="RefSeq" id="WP_105541826.1">
    <property type="nucleotide sequence ID" value="NZ_JBBGZH010000001.1"/>
</dbReference>
<evidence type="ECO:0000313" key="1">
    <source>
        <dbReference type="EMBL" id="MEJ5019324.1"/>
    </source>
</evidence>
<protein>
    <submittedName>
        <fullName evidence="1">Uncharacterized protein</fullName>
    </submittedName>
</protein>
<reference evidence="1 2" key="1">
    <citation type="submission" date="2023-12" db="EMBL/GenBank/DDBJ databases">
        <title>Gut-associated functions are favored during microbiome assembly across C. elegans life.</title>
        <authorList>
            <person name="Zimmermann J."/>
        </authorList>
    </citation>
    <scope>NUCLEOTIDE SEQUENCE [LARGE SCALE GENOMIC DNA]</scope>
    <source>
        <strain evidence="1 2">MYb71</strain>
    </source>
</reference>
<accession>A0ABU8PAP4</accession>
<dbReference type="Proteomes" id="UP001375812">
    <property type="component" value="Unassembled WGS sequence"/>
</dbReference>
<dbReference type="EMBL" id="JBBGZH010000001">
    <property type="protein sequence ID" value="MEJ5019324.1"/>
    <property type="molecule type" value="Genomic_DNA"/>
</dbReference>
<name>A0ABU8PAP4_9HYPH</name>
<proteinExistence type="predicted"/>
<organism evidence="1 2">
    <name type="scientific">Ochrobactrum vermis</name>
    <dbReference type="NCBI Taxonomy" id="1827297"/>
    <lineage>
        <taxon>Bacteria</taxon>
        <taxon>Pseudomonadati</taxon>
        <taxon>Pseudomonadota</taxon>
        <taxon>Alphaproteobacteria</taxon>
        <taxon>Hyphomicrobiales</taxon>
        <taxon>Brucellaceae</taxon>
        <taxon>Brucella/Ochrobactrum group</taxon>
        <taxon>Ochrobactrum</taxon>
    </lineage>
</organism>
<comment type="caution">
    <text evidence="1">The sequence shown here is derived from an EMBL/GenBank/DDBJ whole genome shotgun (WGS) entry which is preliminary data.</text>
</comment>
<keyword evidence="2" id="KW-1185">Reference proteome</keyword>
<evidence type="ECO:0000313" key="2">
    <source>
        <dbReference type="Proteomes" id="UP001375812"/>
    </source>
</evidence>
<gene>
    <name evidence="1" type="ORF">WH297_06165</name>
</gene>
<sequence>MRAPKSDVEYDGRINECIQAIGSDLKNAVDRAVEAGWRVDDVGAALIDIGDRLVKRNGYEALSEL</sequence>